<gene>
    <name evidence="2" type="ORF">HNQ88_002285</name>
</gene>
<keyword evidence="1" id="KW-1133">Transmembrane helix</keyword>
<feature type="transmembrane region" description="Helical" evidence="1">
    <location>
        <begin position="139"/>
        <end position="161"/>
    </location>
</feature>
<evidence type="ECO:0000313" key="2">
    <source>
        <dbReference type="EMBL" id="MDR6239248.1"/>
    </source>
</evidence>
<dbReference type="Proteomes" id="UP001185092">
    <property type="component" value="Unassembled WGS sequence"/>
</dbReference>
<dbReference type="EMBL" id="JAVDQD010000002">
    <property type="protein sequence ID" value="MDR6239248.1"/>
    <property type="molecule type" value="Genomic_DNA"/>
</dbReference>
<feature type="transmembrane region" description="Helical" evidence="1">
    <location>
        <begin position="52"/>
        <end position="72"/>
    </location>
</feature>
<name>A0AAE4BSW8_9BACT</name>
<sequence length="248" mass="27709">MEVSTTQVPLWLSILFIISFATIPVLIISNAGKTAYEKANLNGSVIKKQITLFYWAYFLVVSLASLTGFFTVNALPPRMVAYVMVPLFLFYVLAVQKSRWFRIIFDNIKLDQLIFIHSFRFIGVFFFLAYAYGALPKQFAYIGGSGDIISAILVFPVILAIKKQKTYAKAMAIAWNIIGLLDIIFVISTAFIVTKAALETGNEGVAQFGTFPFSLIPAFAPATIVFLHLITFKKIKNYKFAPQEPLTA</sequence>
<organism evidence="2 3">
    <name type="scientific">Aureibacter tunicatorum</name>
    <dbReference type="NCBI Taxonomy" id="866807"/>
    <lineage>
        <taxon>Bacteria</taxon>
        <taxon>Pseudomonadati</taxon>
        <taxon>Bacteroidota</taxon>
        <taxon>Cytophagia</taxon>
        <taxon>Cytophagales</taxon>
        <taxon>Persicobacteraceae</taxon>
        <taxon>Aureibacter</taxon>
    </lineage>
</organism>
<keyword evidence="1" id="KW-0812">Transmembrane</keyword>
<keyword evidence="3" id="KW-1185">Reference proteome</keyword>
<comment type="caution">
    <text evidence="2">The sequence shown here is derived from an EMBL/GenBank/DDBJ whole genome shotgun (WGS) entry which is preliminary data.</text>
</comment>
<protein>
    <submittedName>
        <fullName evidence="2">Uncharacterized protein</fullName>
    </submittedName>
</protein>
<dbReference type="AlphaFoldDB" id="A0AAE4BSW8"/>
<evidence type="ECO:0000313" key="3">
    <source>
        <dbReference type="Proteomes" id="UP001185092"/>
    </source>
</evidence>
<accession>A0AAE4BSW8</accession>
<feature type="transmembrane region" description="Helical" evidence="1">
    <location>
        <begin position="213"/>
        <end position="232"/>
    </location>
</feature>
<evidence type="ECO:0000256" key="1">
    <source>
        <dbReference type="SAM" id="Phobius"/>
    </source>
</evidence>
<feature type="transmembrane region" description="Helical" evidence="1">
    <location>
        <begin position="114"/>
        <end position="133"/>
    </location>
</feature>
<feature type="transmembrane region" description="Helical" evidence="1">
    <location>
        <begin position="78"/>
        <end position="94"/>
    </location>
</feature>
<keyword evidence="1" id="KW-0472">Membrane</keyword>
<reference evidence="2" key="1">
    <citation type="submission" date="2023-07" db="EMBL/GenBank/DDBJ databases">
        <title>Genomic Encyclopedia of Type Strains, Phase IV (KMG-IV): sequencing the most valuable type-strain genomes for metagenomic binning, comparative biology and taxonomic classification.</title>
        <authorList>
            <person name="Goeker M."/>
        </authorList>
    </citation>
    <scope>NUCLEOTIDE SEQUENCE</scope>
    <source>
        <strain evidence="2">DSM 26174</strain>
    </source>
</reference>
<feature type="transmembrane region" description="Helical" evidence="1">
    <location>
        <begin position="12"/>
        <end position="31"/>
    </location>
</feature>
<dbReference type="RefSeq" id="WP_309938841.1">
    <property type="nucleotide sequence ID" value="NZ_AP025305.1"/>
</dbReference>
<feature type="transmembrane region" description="Helical" evidence="1">
    <location>
        <begin position="173"/>
        <end position="193"/>
    </location>
</feature>
<proteinExistence type="predicted"/>